<dbReference type="EMBL" id="QJKI01000006">
    <property type="protein sequence ID" value="PXX79426.1"/>
    <property type="molecule type" value="Genomic_DNA"/>
</dbReference>
<reference evidence="3 4" key="1">
    <citation type="submission" date="2018-05" db="EMBL/GenBank/DDBJ databases">
        <title>Genomic Encyclopedia of Type Strains, Phase IV (KMG-IV): sequencing the most valuable type-strain genomes for metagenomic binning, comparative biology and taxonomic classification.</title>
        <authorList>
            <person name="Goeker M."/>
        </authorList>
    </citation>
    <scope>NUCLEOTIDE SEQUENCE [LARGE SCALE GENOMIC DNA]</scope>
    <source>
        <strain evidence="3 4">DSM 29661</strain>
    </source>
</reference>
<keyword evidence="2" id="KW-0732">Signal</keyword>
<protein>
    <submittedName>
        <fullName evidence="3">Uncharacterized protein DUF3106</fullName>
    </submittedName>
</protein>
<evidence type="ECO:0000313" key="3">
    <source>
        <dbReference type="EMBL" id="PXX79426.1"/>
    </source>
</evidence>
<dbReference type="AlphaFoldDB" id="A0A318KUX5"/>
<dbReference type="InterPro" id="IPR021455">
    <property type="entry name" value="DUF3106"/>
</dbReference>
<proteinExistence type="predicted"/>
<keyword evidence="4" id="KW-1185">Reference proteome</keyword>
<dbReference type="Proteomes" id="UP000247555">
    <property type="component" value="Unassembled WGS sequence"/>
</dbReference>
<feature type="region of interest" description="Disordered" evidence="1">
    <location>
        <begin position="130"/>
        <end position="193"/>
    </location>
</feature>
<feature type="chain" id="PRO_5016383140" evidence="2">
    <location>
        <begin position="34"/>
        <end position="193"/>
    </location>
</feature>
<feature type="compositionally biased region" description="Basic and acidic residues" evidence="1">
    <location>
        <begin position="134"/>
        <end position="145"/>
    </location>
</feature>
<evidence type="ECO:0000256" key="1">
    <source>
        <dbReference type="SAM" id="MobiDB-lite"/>
    </source>
</evidence>
<feature type="region of interest" description="Disordered" evidence="1">
    <location>
        <begin position="31"/>
        <end position="54"/>
    </location>
</feature>
<organism evidence="3 4">
    <name type="scientific">Rivihabitans pingtungensis</name>
    <dbReference type="NCBI Taxonomy" id="1054498"/>
    <lineage>
        <taxon>Bacteria</taxon>
        <taxon>Pseudomonadati</taxon>
        <taxon>Pseudomonadota</taxon>
        <taxon>Betaproteobacteria</taxon>
        <taxon>Neisseriales</taxon>
        <taxon>Aquaspirillaceae</taxon>
        <taxon>Rivihabitans</taxon>
    </lineage>
</organism>
<evidence type="ECO:0000256" key="2">
    <source>
        <dbReference type="SAM" id="SignalP"/>
    </source>
</evidence>
<feature type="signal peptide" evidence="2">
    <location>
        <begin position="1"/>
        <end position="33"/>
    </location>
</feature>
<dbReference type="Pfam" id="PF11304">
    <property type="entry name" value="DUF3106"/>
    <property type="match status" value="1"/>
</dbReference>
<evidence type="ECO:0000313" key="4">
    <source>
        <dbReference type="Proteomes" id="UP000247555"/>
    </source>
</evidence>
<accession>A0A318KUX5</accession>
<name>A0A318KUX5_9NEIS</name>
<comment type="caution">
    <text evidence="3">The sequence shown here is derived from an EMBL/GenBank/DDBJ whole genome shotgun (WGS) entry which is preliminary data.</text>
</comment>
<gene>
    <name evidence="3" type="ORF">DFR34_10662</name>
</gene>
<sequence>MRWRLLVCPCRFAVSLACASLALSAAHAGPAVAQPPAPAASPAATPAAKPAPAGPLWHELTAQQRQILAPVINEWNGFSKHKKQRLINIAKRYPDMSADEQAKIQARLPHWLELPQTSRDEARVNMKKLLQLPPDERKRTEEKLRAKLTPPPTVAPLAATPVTAAPASTPAAPAALVSSPPVSPPAEAAKPLQ</sequence>
<feature type="compositionally biased region" description="Low complexity" evidence="1">
    <location>
        <begin position="40"/>
        <end position="54"/>
    </location>
</feature>
<feature type="compositionally biased region" description="Low complexity" evidence="1">
    <location>
        <begin position="155"/>
        <end position="193"/>
    </location>
</feature>